<keyword evidence="2" id="KW-1133">Transmembrane helix</keyword>
<dbReference type="CDD" id="cd12087">
    <property type="entry name" value="TM_EGFR-like"/>
    <property type="match status" value="1"/>
</dbReference>
<keyword evidence="4" id="KW-1185">Reference proteome</keyword>
<evidence type="ECO:0000313" key="3">
    <source>
        <dbReference type="EMBL" id="OCH85330.1"/>
    </source>
</evidence>
<keyword evidence="2" id="KW-0472">Membrane</keyword>
<keyword evidence="2" id="KW-0812">Transmembrane</keyword>
<reference evidence="3 4" key="1">
    <citation type="submission" date="2016-07" db="EMBL/GenBank/DDBJ databases">
        <title>Draft genome of the white-rot fungus Obba rivulosa 3A-2.</title>
        <authorList>
            <consortium name="DOE Joint Genome Institute"/>
            <person name="Miettinen O."/>
            <person name="Riley R."/>
            <person name="Acob R."/>
            <person name="Barry K."/>
            <person name="Cullen D."/>
            <person name="De Vries R."/>
            <person name="Hainaut M."/>
            <person name="Hatakka A."/>
            <person name="Henrissat B."/>
            <person name="Hilden K."/>
            <person name="Kuo R."/>
            <person name="Labutti K."/>
            <person name="Lipzen A."/>
            <person name="Makela M.R."/>
            <person name="Sandor L."/>
            <person name="Spatafora J.W."/>
            <person name="Grigoriev I.V."/>
            <person name="Hibbett D.S."/>
        </authorList>
    </citation>
    <scope>NUCLEOTIDE SEQUENCE [LARGE SCALE GENOMIC DNA]</scope>
    <source>
        <strain evidence="3 4">3A-2</strain>
    </source>
</reference>
<sequence length="150" mass="17054">MPSLVAIISAIVGGCALVTILLFYAIWSIRHDQAEIQRQHLQQHMDHYTLQLFECNQRRAQQVNLVFTSPTQDCMKPPECIPYSYPPAPSTSSLPRPKPSHPRTPPLLYETCPFSNEWQFIANQVPKSLRPSHMAKPQAEWLVGQHHAAC</sequence>
<protein>
    <submittedName>
        <fullName evidence="3">Uncharacterized protein</fullName>
    </submittedName>
</protein>
<organism evidence="3 4">
    <name type="scientific">Obba rivulosa</name>
    <dbReference type="NCBI Taxonomy" id="1052685"/>
    <lineage>
        <taxon>Eukaryota</taxon>
        <taxon>Fungi</taxon>
        <taxon>Dikarya</taxon>
        <taxon>Basidiomycota</taxon>
        <taxon>Agaricomycotina</taxon>
        <taxon>Agaricomycetes</taxon>
        <taxon>Polyporales</taxon>
        <taxon>Gelatoporiaceae</taxon>
        <taxon>Obba</taxon>
    </lineage>
</organism>
<feature type="region of interest" description="Disordered" evidence="1">
    <location>
        <begin position="86"/>
        <end position="105"/>
    </location>
</feature>
<dbReference type="Proteomes" id="UP000250043">
    <property type="component" value="Unassembled WGS sequence"/>
</dbReference>
<evidence type="ECO:0000256" key="1">
    <source>
        <dbReference type="SAM" id="MobiDB-lite"/>
    </source>
</evidence>
<proteinExistence type="predicted"/>
<gene>
    <name evidence="3" type="ORF">OBBRIDRAFT_807600</name>
</gene>
<evidence type="ECO:0000313" key="4">
    <source>
        <dbReference type="Proteomes" id="UP000250043"/>
    </source>
</evidence>
<dbReference type="EMBL" id="KV722591">
    <property type="protein sequence ID" value="OCH85330.1"/>
    <property type="molecule type" value="Genomic_DNA"/>
</dbReference>
<evidence type="ECO:0000256" key="2">
    <source>
        <dbReference type="SAM" id="Phobius"/>
    </source>
</evidence>
<accession>A0A8E2DEW8</accession>
<feature type="transmembrane region" description="Helical" evidence="2">
    <location>
        <begin position="6"/>
        <end position="27"/>
    </location>
</feature>
<name>A0A8E2DEW8_9APHY</name>
<dbReference type="AlphaFoldDB" id="A0A8E2DEW8"/>